<evidence type="ECO:0000313" key="2">
    <source>
        <dbReference type="Proteomes" id="UP000622362"/>
    </source>
</evidence>
<dbReference type="GO" id="GO:0097367">
    <property type="term" value="F:carbohydrate derivative binding"/>
    <property type="evidence" value="ECO:0007669"/>
    <property type="project" value="InterPro"/>
</dbReference>
<dbReference type="InterPro" id="IPR046348">
    <property type="entry name" value="SIS_dom_sf"/>
</dbReference>
<accession>A0A8I0W933</accession>
<name>A0A8I0W933_STAEP</name>
<protein>
    <submittedName>
        <fullName evidence="1">Glucose-6-phosphate isomerase</fullName>
    </submittedName>
</protein>
<dbReference type="SUPFAM" id="SSF53697">
    <property type="entry name" value="SIS domain"/>
    <property type="match status" value="1"/>
</dbReference>
<proteinExistence type="predicted"/>
<feature type="non-terminal residue" evidence="1">
    <location>
        <position position="103"/>
    </location>
</feature>
<reference evidence="1" key="1">
    <citation type="submission" date="2020-11" db="EMBL/GenBank/DDBJ databases">
        <title>Molecular epidemiology and genomic profiles of multidrug-resistant bacteria collected from clinical sources in South Africa.</title>
        <authorList>
            <person name="Asante J."/>
            <person name="Amoako D.G."/>
        </authorList>
    </citation>
    <scope>NUCLEOTIDE SEQUENCE</scope>
    <source>
        <strain evidence="1">C68</strain>
    </source>
</reference>
<comment type="caution">
    <text evidence="1">The sequence shown here is derived from an EMBL/GenBank/DDBJ whole genome shotgun (WGS) entry which is preliminary data.</text>
</comment>
<gene>
    <name evidence="1" type="ORF">I3V53_13590</name>
</gene>
<dbReference type="EMBL" id="JADPYN010000094">
    <property type="protein sequence ID" value="MBF9305072.1"/>
    <property type="molecule type" value="Genomic_DNA"/>
</dbReference>
<dbReference type="Proteomes" id="UP000622362">
    <property type="component" value="Unassembled WGS sequence"/>
</dbReference>
<dbReference type="GO" id="GO:0006096">
    <property type="term" value="P:glycolytic process"/>
    <property type="evidence" value="ECO:0007669"/>
    <property type="project" value="InterPro"/>
</dbReference>
<dbReference type="PROSITE" id="PS51463">
    <property type="entry name" value="P_GLUCOSE_ISOMERASE_3"/>
    <property type="match status" value="1"/>
</dbReference>
<dbReference type="AlphaFoldDB" id="A0A8I0W933"/>
<evidence type="ECO:0000313" key="1">
    <source>
        <dbReference type="EMBL" id="MBF9305072.1"/>
    </source>
</evidence>
<sequence length="103" mass="11482">MTHIQLDYGKTLEFFGQHELDQQKDIVKTIHKTIHEGTGAGSDFLGWVNLPEDYDKEEFSRIQKAAKHIQSNSDVLVVIGIGGSYLGARAAIEMLTSSFRNST</sequence>
<dbReference type="InterPro" id="IPR001672">
    <property type="entry name" value="G6P_Isomerase"/>
</dbReference>
<dbReference type="GO" id="GO:0006094">
    <property type="term" value="P:gluconeogenesis"/>
    <property type="evidence" value="ECO:0007669"/>
    <property type="project" value="InterPro"/>
</dbReference>
<dbReference type="GO" id="GO:0004347">
    <property type="term" value="F:glucose-6-phosphate isomerase activity"/>
    <property type="evidence" value="ECO:0007669"/>
    <property type="project" value="InterPro"/>
</dbReference>
<keyword evidence="1" id="KW-0413">Isomerase</keyword>
<organism evidence="1 2">
    <name type="scientific">Staphylococcus epidermidis</name>
    <dbReference type="NCBI Taxonomy" id="1282"/>
    <lineage>
        <taxon>Bacteria</taxon>
        <taxon>Bacillati</taxon>
        <taxon>Bacillota</taxon>
        <taxon>Bacilli</taxon>
        <taxon>Bacillales</taxon>
        <taxon>Staphylococcaceae</taxon>
        <taxon>Staphylococcus</taxon>
    </lineage>
</organism>
<dbReference type="Gene3D" id="3.40.50.10490">
    <property type="entry name" value="Glucose-6-phosphate isomerase like protein, domain 1"/>
    <property type="match status" value="2"/>
</dbReference>